<sequence>MRMIFINLPVADLARAKAFYGGLGFGFDEQFSDERTASVVISEQIVAMLLTRDRFADFVPGGAVGDPAQATTVINAVSVDSRDEADDMLARALASGGKPWQPAQDHGFMYGTSFTDPDGHVWETMWMDPSAVQ</sequence>
<dbReference type="CDD" id="cd09012">
    <property type="entry name" value="VOC_like"/>
    <property type="match status" value="1"/>
</dbReference>
<dbReference type="Gene3D" id="3.10.180.10">
    <property type="entry name" value="2,3-Dihydroxybiphenyl 1,2-Dioxygenase, domain 1"/>
    <property type="match status" value="1"/>
</dbReference>
<organism evidence="2 3">
    <name type="scientific">Blastococcus aurantiacus</name>
    <dbReference type="NCBI Taxonomy" id="1550231"/>
    <lineage>
        <taxon>Bacteria</taxon>
        <taxon>Bacillati</taxon>
        <taxon>Actinomycetota</taxon>
        <taxon>Actinomycetes</taxon>
        <taxon>Geodermatophilales</taxon>
        <taxon>Geodermatophilaceae</taxon>
        <taxon>Blastococcus</taxon>
    </lineage>
</organism>
<dbReference type="PROSITE" id="PS51819">
    <property type="entry name" value="VOC"/>
    <property type="match status" value="1"/>
</dbReference>
<dbReference type="InterPro" id="IPR004360">
    <property type="entry name" value="Glyas_Fos-R_dOase_dom"/>
</dbReference>
<name>A0A1G7NLJ7_9ACTN</name>
<dbReference type="Pfam" id="PF00903">
    <property type="entry name" value="Glyoxalase"/>
    <property type="match status" value="1"/>
</dbReference>
<keyword evidence="3" id="KW-1185">Reference proteome</keyword>
<proteinExistence type="predicted"/>
<gene>
    <name evidence="2" type="ORF">SAMN05660662_3228</name>
</gene>
<dbReference type="InterPro" id="IPR029068">
    <property type="entry name" value="Glyas_Bleomycin-R_OHBP_Dase"/>
</dbReference>
<feature type="domain" description="VOC" evidence="1">
    <location>
        <begin position="2"/>
        <end position="127"/>
    </location>
</feature>
<protein>
    <recommendedName>
        <fullName evidence="1">VOC domain-containing protein</fullName>
    </recommendedName>
</protein>
<dbReference type="STRING" id="1550231.SAMN05660662_3228"/>
<evidence type="ECO:0000259" key="1">
    <source>
        <dbReference type="PROSITE" id="PS51819"/>
    </source>
</evidence>
<dbReference type="SUPFAM" id="SSF54593">
    <property type="entry name" value="Glyoxalase/Bleomycin resistance protein/Dihydroxybiphenyl dioxygenase"/>
    <property type="match status" value="1"/>
</dbReference>
<dbReference type="Proteomes" id="UP000199406">
    <property type="component" value="Unassembled WGS sequence"/>
</dbReference>
<dbReference type="InterPro" id="IPR037523">
    <property type="entry name" value="VOC_core"/>
</dbReference>
<dbReference type="OrthoDB" id="4265398at2"/>
<dbReference type="PANTHER" id="PTHR36503:SF2">
    <property type="entry name" value="BLR2408 PROTEIN"/>
    <property type="match status" value="1"/>
</dbReference>
<reference evidence="3" key="1">
    <citation type="submission" date="2016-10" db="EMBL/GenBank/DDBJ databases">
        <authorList>
            <person name="Varghese N."/>
            <person name="Submissions S."/>
        </authorList>
    </citation>
    <scope>NUCLEOTIDE SEQUENCE [LARGE SCALE GENOMIC DNA]</scope>
    <source>
        <strain evidence="3">DSM 44268</strain>
    </source>
</reference>
<dbReference type="AlphaFoldDB" id="A0A1G7NLJ7"/>
<accession>A0A1G7NLJ7</accession>
<dbReference type="PANTHER" id="PTHR36503">
    <property type="entry name" value="BLR2520 PROTEIN"/>
    <property type="match status" value="1"/>
</dbReference>
<evidence type="ECO:0000313" key="3">
    <source>
        <dbReference type="Proteomes" id="UP000199406"/>
    </source>
</evidence>
<dbReference type="EMBL" id="FNBT01000006">
    <property type="protein sequence ID" value="SDF74883.1"/>
    <property type="molecule type" value="Genomic_DNA"/>
</dbReference>
<evidence type="ECO:0000313" key="2">
    <source>
        <dbReference type="EMBL" id="SDF74883.1"/>
    </source>
</evidence>